<protein>
    <submittedName>
        <fullName evidence="3">DNA methylase</fullName>
    </submittedName>
    <submittedName>
        <fullName evidence="2">Transcriptional regulator</fullName>
    </submittedName>
</protein>
<dbReference type="AlphaFoldDB" id="A0A2S0JZY1"/>
<reference evidence="2 4" key="1">
    <citation type="submission" date="2017-03" db="EMBL/GenBank/DDBJ databases">
        <title>The whole genome sequencing and assembly of Lysinibacillus sphaericus DSM 28T strain.</title>
        <authorList>
            <person name="Lee Y.-J."/>
            <person name="Yi H."/>
            <person name="Bahn Y.-S."/>
            <person name="Kim J.F."/>
            <person name="Lee D.-W."/>
        </authorList>
    </citation>
    <scope>NUCLEOTIDE SEQUENCE [LARGE SCALE GENOMIC DNA]</scope>
    <source>
        <strain evidence="2 4">DSM 28</strain>
    </source>
</reference>
<evidence type="ECO:0000313" key="3">
    <source>
        <dbReference type="EMBL" id="SUV17475.1"/>
    </source>
</evidence>
<keyword evidence="3" id="KW-0808">Transferase</keyword>
<dbReference type="InterPro" id="IPR036086">
    <property type="entry name" value="ParB/Sulfiredoxin_sf"/>
</dbReference>
<dbReference type="EMBL" id="UFSZ01000001">
    <property type="protein sequence ID" value="SUV17475.1"/>
    <property type="molecule type" value="Genomic_DNA"/>
</dbReference>
<feature type="domain" description="ParB-like N-terminal" evidence="1">
    <location>
        <begin position="4"/>
        <end position="93"/>
    </location>
</feature>
<dbReference type="Proteomes" id="UP000255295">
    <property type="component" value="Unassembled WGS sequence"/>
</dbReference>
<dbReference type="GeneID" id="48276678"/>
<dbReference type="InterPro" id="IPR003115">
    <property type="entry name" value="ParB_N"/>
</dbReference>
<evidence type="ECO:0000313" key="5">
    <source>
        <dbReference type="Proteomes" id="UP000255295"/>
    </source>
</evidence>
<accession>A0A2S0JZY1</accession>
<proteinExistence type="predicted"/>
<dbReference type="Gene3D" id="3.90.1530.10">
    <property type="entry name" value="Conserved hypothetical protein from pyrococcus furiosus pfu- 392566-001, ParB domain"/>
    <property type="match status" value="1"/>
</dbReference>
<dbReference type="GO" id="GO:0008168">
    <property type="term" value="F:methyltransferase activity"/>
    <property type="evidence" value="ECO:0007669"/>
    <property type="project" value="UniProtKB-KW"/>
</dbReference>
<dbReference type="EMBL" id="CP019980">
    <property type="protein sequence ID" value="AVK96710.1"/>
    <property type="molecule type" value="Genomic_DNA"/>
</dbReference>
<evidence type="ECO:0000259" key="1">
    <source>
        <dbReference type="SMART" id="SM00470"/>
    </source>
</evidence>
<keyword evidence="3" id="KW-0489">Methyltransferase</keyword>
<name>A0A2S0JZY1_LYSSH</name>
<organism evidence="2 4">
    <name type="scientific">Lysinibacillus sphaericus</name>
    <name type="common">Bacillus sphaericus</name>
    <dbReference type="NCBI Taxonomy" id="1421"/>
    <lineage>
        <taxon>Bacteria</taxon>
        <taxon>Bacillati</taxon>
        <taxon>Bacillota</taxon>
        <taxon>Bacilli</taxon>
        <taxon>Bacillales</taxon>
        <taxon>Bacillaceae</taxon>
        <taxon>Lysinibacillus</taxon>
    </lineage>
</organism>
<dbReference type="GO" id="GO:0032259">
    <property type="term" value="P:methylation"/>
    <property type="evidence" value="ECO:0007669"/>
    <property type="project" value="UniProtKB-KW"/>
</dbReference>
<sequence>MKIISIPVEKINPAPYNPRLDLQPGDEEFEKLARSIKDFGYIDPLIWNERTGNLISGHQRFKILLAQGYTELEVSVVDFSEEKEKFANLALNKVSGNWDDEKLASLFMELEHSDLNLGSGFDQNEIDLLIKQFTDQDDEMTEFFNQELSLETFAEENFACKCPKCGFLFDPKEKPQ</sequence>
<dbReference type="Proteomes" id="UP000238825">
    <property type="component" value="Chromosome"/>
</dbReference>
<dbReference type="SUPFAM" id="SSF110849">
    <property type="entry name" value="ParB/Sulfiredoxin"/>
    <property type="match status" value="1"/>
</dbReference>
<dbReference type="SMART" id="SM00470">
    <property type="entry name" value="ParB"/>
    <property type="match status" value="1"/>
</dbReference>
<gene>
    <name evidence="2" type="ORF">LS41612_10745</name>
    <name evidence="3" type="ORF">NCTC10338_02578</name>
</gene>
<evidence type="ECO:0000313" key="2">
    <source>
        <dbReference type="EMBL" id="AVK96710.1"/>
    </source>
</evidence>
<reference evidence="3 5" key="2">
    <citation type="submission" date="2018-06" db="EMBL/GenBank/DDBJ databases">
        <authorList>
            <consortium name="Pathogen Informatics"/>
            <person name="Doyle S."/>
        </authorList>
    </citation>
    <scope>NUCLEOTIDE SEQUENCE [LARGE SCALE GENOMIC DNA]</scope>
    <source>
        <strain evidence="3 5">NCTC10338</strain>
    </source>
</reference>
<dbReference type="CDD" id="cd16401">
    <property type="entry name" value="ParB_N_like_MT"/>
    <property type="match status" value="1"/>
</dbReference>
<dbReference type="RefSeq" id="WP_024364719.1">
    <property type="nucleotide sequence ID" value="NZ_BJNS01000045.1"/>
</dbReference>
<evidence type="ECO:0000313" key="4">
    <source>
        <dbReference type="Proteomes" id="UP000238825"/>
    </source>
</evidence>
<dbReference type="Pfam" id="PF02195">
    <property type="entry name" value="ParB_N"/>
    <property type="match status" value="1"/>
</dbReference>